<dbReference type="Pfam" id="PF00155">
    <property type="entry name" value="Aminotran_1_2"/>
    <property type="match status" value="1"/>
</dbReference>
<evidence type="ECO:0000256" key="3">
    <source>
        <dbReference type="ARBA" id="ARBA00011738"/>
    </source>
</evidence>
<comment type="subunit">
    <text evidence="3 9">Homodimer.</text>
</comment>
<dbReference type="CDD" id="cd00609">
    <property type="entry name" value="AAT_like"/>
    <property type="match status" value="1"/>
</dbReference>
<feature type="modified residue" description="N6-(pyridoxal phosphate)lysine" evidence="9">
    <location>
        <position position="212"/>
    </location>
</feature>
<keyword evidence="7 9" id="KW-0663">Pyridoxal phosphate</keyword>
<dbReference type="NCBIfam" id="TIGR01141">
    <property type="entry name" value="hisC"/>
    <property type="match status" value="1"/>
</dbReference>
<comment type="caution">
    <text evidence="11">The sequence shown here is derived from an EMBL/GenBank/DDBJ whole genome shotgun (WGS) entry which is preliminary data.</text>
</comment>
<evidence type="ECO:0000313" key="11">
    <source>
        <dbReference type="EMBL" id="MEQ2439462.1"/>
    </source>
</evidence>
<feature type="domain" description="Aminotransferase class I/classII large" evidence="10">
    <location>
        <begin position="26"/>
        <end position="344"/>
    </location>
</feature>
<dbReference type="RefSeq" id="WP_349217721.1">
    <property type="nucleotide sequence ID" value="NZ_JBBMFD010000001.1"/>
</dbReference>
<dbReference type="GO" id="GO:0004400">
    <property type="term" value="F:histidinol-phosphate transaminase activity"/>
    <property type="evidence" value="ECO:0007669"/>
    <property type="project" value="UniProtKB-EC"/>
</dbReference>
<name>A0ABV1DWM0_9FIRM</name>
<evidence type="ECO:0000259" key="10">
    <source>
        <dbReference type="Pfam" id="PF00155"/>
    </source>
</evidence>
<evidence type="ECO:0000313" key="12">
    <source>
        <dbReference type="Proteomes" id="UP001489509"/>
    </source>
</evidence>
<comment type="similarity">
    <text evidence="2 9">Belongs to the class-II pyridoxal-phosphate-dependent aminotransferase family. Histidinol-phosphate aminotransferase subfamily.</text>
</comment>
<evidence type="ECO:0000256" key="7">
    <source>
        <dbReference type="ARBA" id="ARBA00022898"/>
    </source>
</evidence>
<dbReference type="EMBL" id="JBBMFD010000001">
    <property type="protein sequence ID" value="MEQ2439462.1"/>
    <property type="molecule type" value="Genomic_DNA"/>
</dbReference>
<evidence type="ECO:0000256" key="9">
    <source>
        <dbReference type="HAMAP-Rule" id="MF_01023"/>
    </source>
</evidence>
<comment type="pathway">
    <text evidence="9">Amino-acid biosynthesis; L-histidine biosynthesis; L-histidine from 5-phospho-alpha-D-ribose 1-diphosphate: step 7/9.</text>
</comment>
<evidence type="ECO:0000256" key="4">
    <source>
        <dbReference type="ARBA" id="ARBA00022576"/>
    </source>
</evidence>
<dbReference type="InterPro" id="IPR004839">
    <property type="entry name" value="Aminotransferase_I/II_large"/>
</dbReference>
<dbReference type="SUPFAM" id="SSF53383">
    <property type="entry name" value="PLP-dependent transferases"/>
    <property type="match status" value="1"/>
</dbReference>
<dbReference type="InterPro" id="IPR015424">
    <property type="entry name" value="PyrdxlP-dep_Trfase"/>
</dbReference>
<keyword evidence="4 9" id="KW-0032">Aminotransferase</keyword>
<dbReference type="Gene3D" id="3.90.1150.10">
    <property type="entry name" value="Aspartate Aminotransferase, domain 1"/>
    <property type="match status" value="1"/>
</dbReference>
<dbReference type="Gene3D" id="3.40.640.10">
    <property type="entry name" value="Type I PLP-dependent aspartate aminotransferase-like (Major domain)"/>
    <property type="match status" value="1"/>
</dbReference>
<reference evidence="11 12" key="1">
    <citation type="submission" date="2024-03" db="EMBL/GenBank/DDBJ databases">
        <title>Human intestinal bacterial collection.</title>
        <authorList>
            <person name="Pauvert C."/>
            <person name="Hitch T.C.A."/>
            <person name="Clavel T."/>
        </authorList>
    </citation>
    <scope>NUCLEOTIDE SEQUENCE [LARGE SCALE GENOMIC DNA]</scope>
    <source>
        <strain evidence="11 12">CLA-JM-H44</strain>
    </source>
</reference>
<keyword evidence="6 9" id="KW-0808">Transferase</keyword>
<comment type="cofactor">
    <cofactor evidence="1 9">
        <name>pyridoxal 5'-phosphate</name>
        <dbReference type="ChEBI" id="CHEBI:597326"/>
    </cofactor>
</comment>
<evidence type="ECO:0000256" key="1">
    <source>
        <dbReference type="ARBA" id="ARBA00001933"/>
    </source>
</evidence>
<dbReference type="InterPro" id="IPR015422">
    <property type="entry name" value="PyrdxlP-dep_Trfase_small"/>
</dbReference>
<dbReference type="Proteomes" id="UP001489509">
    <property type="component" value="Unassembled WGS sequence"/>
</dbReference>
<proteinExistence type="inferred from homology"/>
<keyword evidence="5 9" id="KW-0028">Amino-acid biosynthesis</keyword>
<comment type="catalytic activity">
    <reaction evidence="9">
        <text>L-histidinol phosphate + 2-oxoglutarate = 3-(imidazol-4-yl)-2-oxopropyl phosphate + L-glutamate</text>
        <dbReference type="Rhea" id="RHEA:23744"/>
        <dbReference type="ChEBI" id="CHEBI:16810"/>
        <dbReference type="ChEBI" id="CHEBI:29985"/>
        <dbReference type="ChEBI" id="CHEBI:57766"/>
        <dbReference type="ChEBI" id="CHEBI:57980"/>
        <dbReference type="EC" id="2.6.1.9"/>
    </reaction>
</comment>
<dbReference type="InterPro" id="IPR015421">
    <property type="entry name" value="PyrdxlP-dep_Trfase_major"/>
</dbReference>
<organism evidence="11 12">
    <name type="scientific">Solibaculum intestinale</name>
    <dbReference type="NCBI Taxonomy" id="3133165"/>
    <lineage>
        <taxon>Bacteria</taxon>
        <taxon>Bacillati</taxon>
        <taxon>Bacillota</taxon>
        <taxon>Clostridia</taxon>
        <taxon>Eubacteriales</taxon>
        <taxon>Oscillospiraceae</taxon>
        <taxon>Solibaculum</taxon>
    </lineage>
</organism>
<protein>
    <recommendedName>
        <fullName evidence="9">Histidinol-phosphate aminotransferase</fullName>
        <ecNumber evidence="9">2.6.1.9</ecNumber>
    </recommendedName>
    <alternativeName>
        <fullName evidence="9">Imidazole acetol-phosphate transaminase</fullName>
    </alternativeName>
</protein>
<evidence type="ECO:0000256" key="8">
    <source>
        <dbReference type="ARBA" id="ARBA00023102"/>
    </source>
</evidence>
<evidence type="ECO:0000256" key="2">
    <source>
        <dbReference type="ARBA" id="ARBA00007970"/>
    </source>
</evidence>
<accession>A0ABV1DWM0</accession>
<dbReference type="PANTHER" id="PTHR42885">
    <property type="entry name" value="HISTIDINOL-PHOSPHATE AMINOTRANSFERASE-RELATED"/>
    <property type="match status" value="1"/>
</dbReference>
<dbReference type="InterPro" id="IPR005861">
    <property type="entry name" value="HisP_aminotrans"/>
</dbReference>
<keyword evidence="12" id="KW-1185">Reference proteome</keyword>
<evidence type="ECO:0000256" key="6">
    <source>
        <dbReference type="ARBA" id="ARBA00022679"/>
    </source>
</evidence>
<keyword evidence="8 9" id="KW-0368">Histidine biosynthesis</keyword>
<gene>
    <name evidence="9 11" type="primary">hisC</name>
    <name evidence="11" type="ORF">WMO26_01320</name>
</gene>
<sequence length="355" mass="39884">MSYSLHEKLKGLTPYEPVAGTFSVRLDANESYLNFPDWLRMELYEIISTFDFHRYPDVTAKTVRERYASYYGIDPDLLTAGNGSDELIMLIVSALLGKGERVMVIAPDFSMYGFYSRICENPVLVLPKGEDLTIDVDEVIRKAKEERVRAVFFSNPCNPTGQGLKREDVRRLIRSVEALVVLDEAYMDFWDQSLLSEVCDYENLIILRTCSKAFGMAALRLGFAVANPVITNALRAVKSPYNVNALTQEIAAAVLKYPDYIRACIRQILQSRDRLQEKLTELFAGKPDTRVYPTCTNFVLIKTPLSRLLFEALGKKGVAVRELNGCLRISAGSEAENEAVLTALSDCLKEGDKTI</sequence>
<dbReference type="EC" id="2.6.1.9" evidence="9"/>
<dbReference type="PANTHER" id="PTHR42885:SF2">
    <property type="entry name" value="HISTIDINOL-PHOSPHATE AMINOTRANSFERASE"/>
    <property type="match status" value="1"/>
</dbReference>
<dbReference type="HAMAP" id="MF_01023">
    <property type="entry name" value="HisC_aminotrans_2"/>
    <property type="match status" value="1"/>
</dbReference>
<evidence type="ECO:0000256" key="5">
    <source>
        <dbReference type="ARBA" id="ARBA00022605"/>
    </source>
</evidence>